<dbReference type="AlphaFoldDB" id="A0A6J8BSP1"/>
<gene>
    <name evidence="3" type="ORF">MCOR_22387</name>
</gene>
<dbReference type="InterPro" id="IPR050344">
    <property type="entry name" value="Peptidase_M1_aminopeptidases"/>
</dbReference>
<dbReference type="PANTHER" id="PTHR11533:SF294">
    <property type="entry name" value="THYROTROPIN-RELEASING HORMONE-DEGRADING ECTOENZYME"/>
    <property type="match status" value="1"/>
</dbReference>
<dbReference type="Pfam" id="PF11838">
    <property type="entry name" value="ERAP1_C"/>
    <property type="match status" value="1"/>
</dbReference>
<dbReference type="GO" id="GO:0008270">
    <property type="term" value="F:zinc ion binding"/>
    <property type="evidence" value="ECO:0007669"/>
    <property type="project" value="TreeGrafter"/>
</dbReference>
<organism evidence="3 4">
    <name type="scientific">Mytilus coruscus</name>
    <name type="common">Sea mussel</name>
    <dbReference type="NCBI Taxonomy" id="42192"/>
    <lineage>
        <taxon>Eukaryota</taxon>
        <taxon>Metazoa</taxon>
        <taxon>Spiralia</taxon>
        <taxon>Lophotrochozoa</taxon>
        <taxon>Mollusca</taxon>
        <taxon>Bivalvia</taxon>
        <taxon>Autobranchia</taxon>
        <taxon>Pteriomorphia</taxon>
        <taxon>Mytilida</taxon>
        <taxon>Mytiloidea</taxon>
        <taxon>Mytilidae</taxon>
        <taxon>Mytilinae</taxon>
        <taxon>Mytilus</taxon>
    </lineage>
</organism>
<feature type="domain" description="ERAP1-like C-terminal" evidence="2">
    <location>
        <begin position="7"/>
        <end position="162"/>
    </location>
</feature>
<dbReference type="GO" id="GO:0042277">
    <property type="term" value="F:peptide binding"/>
    <property type="evidence" value="ECO:0007669"/>
    <property type="project" value="TreeGrafter"/>
</dbReference>
<dbReference type="GO" id="GO:0005615">
    <property type="term" value="C:extracellular space"/>
    <property type="evidence" value="ECO:0007669"/>
    <property type="project" value="TreeGrafter"/>
</dbReference>
<dbReference type="EC" id="3.4.11.2" evidence="3"/>
<dbReference type="GO" id="GO:0016285">
    <property type="term" value="F:alanyl aminopeptidase activity"/>
    <property type="evidence" value="ECO:0007669"/>
    <property type="project" value="UniProtKB-EC"/>
</dbReference>
<name>A0A6J8BSP1_MYTCO</name>
<dbReference type="GO" id="GO:0005737">
    <property type="term" value="C:cytoplasm"/>
    <property type="evidence" value="ECO:0007669"/>
    <property type="project" value="TreeGrafter"/>
</dbReference>
<dbReference type="GO" id="GO:0043171">
    <property type="term" value="P:peptide catabolic process"/>
    <property type="evidence" value="ECO:0007669"/>
    <property type="project" value="TreeGrafter"/>
</dbReference>
<dbReference type="EMBL" id="CACVKT020003954">
    <property type="protein sequence ID" value="CAC5387008.1"/>
    <property type="molecule type" value="Genomic_DNA"/>
</dbReference>
<protein>
    <submittedName>
        <fullName evidence="3">ANPEP</fullName>
        <ecNumber evidence="3">3.4.11.2</ecNumber>
    </submittedName>
</protein>
<dbReference type="OrthoDB" id="510539at2759"/>
<dbReference type="Gene3D" id="1.25.50.20">
    <property type="match status" value="1"/>
</dbReference>
<evidence type="ECO:0000313" key="3">
    <source>
        <dbReference type="EMBL" id="CAC5387008.1"/>
    </source>
</evidence>
<comment type="similarity">
    <text evidence="1">Belongs to the peptidase M1 family.</text>
</comment>
<dbReference type="GO" id="GO:0006508">
    <property type="term" value="P:proteolysis"/>
    <property type="evidence" value="ECO:0007669"/>
    <property type="project" value="TreeGrafter"/>
</dbReference>
<dbReference type="GO" id="GO:0070006">
    <property type="term" value="F:metalloaminopeptidase activity"/>
    <property type="evidence" value="ECO:0007669"/>
    <property type="project" value="TreeGrafter"/>
</dbReference>
<keyword evidence="3" id="KW-0031">Aminopeptidase</keyword>
<dbReference type="InterPro" id="IPR024571">
    <property type="entry name" value="ERAP1-like_C_dom"/>
</dbReference>
<dbReference type="PANTHER" id="PTHR11533">
    <property type="entry name" value="PROTEASE M1 ZINC METALLOPROTEASE"/>
    <property type="match status" value="1"/>
</dbReference>
<evidence type="ECO:0000313" key="4">
    <source>
        <dbReference type="Proteomes" id="UP000507470"/>
    </source>
</evidence>
<dbReference type="GO" id="GO:0016020">
    <property type="term" value="C:membrane"/>
    <property type="evidence" value="ECO:0007669"/>
    <property type="project" value="TreeGrafter"/>
</dbReference>
<evidence type="ECO:0000256" key="1">
    <source>
        <dbReference type="ARBA" id="ARBA00010136"/>
    </source>
</evidence>
<dbReference type="Proteomes" id="UP000507470">
    <property type="component" value="Unassembled WGS sequence"/>
</dbReference>
<keyword evidence="3" id="KW-0378">Hydrolase</keyword>
<evidence type="ECO:0000259" key="2">
    <source>
        <dbReference type="Pfam" id="PF11838"/>
    </source>
</evidence>
<proteinExistence type="inferred from homology"/>
<keyword evidence="3" id="KW-0645">Protease</keyword>
<keyword evidence="4" id="KW-1185">Reference proteome</keyword>
<reference evidence="3 4" key="1">
    <citation type="submission" date="2020-06" db="EMBL/GenBank/DDBJ databases">
        <authorList>
            <person name="Li R."/>
            <person name="Bekaert M."/>
        </authorList>
    </citation>
    <scope>NUCLEOTIDE SEQUENCE [LARGE SCALE GENOMIC DNA]</scope>
    <source>
        <strain evidence="4">wild</strain>
    </source>
</reference>
<accession>A0A6J8BSP1</accession>
<sequence length="183" mass="21023">MLMNSAGNSIPIDVDLRSIVYHTAIQYGGVNEWEFAYRKYTTSNLGSDRVLFLYACSYSRDVMILNRFLQYILTDDIRKQDGENILRLISRNPIGRTLVWDFLRANWDDIITRFVSINFLIADVTAKFNTDDDLQSILTFKASGPNLGNAAAAIDRAIETTRANIKWMDSNFQIIKNWLQNLP</sequence>